<feature type="transmembrane region" description="Helical" evidence="6">
    <location>
        <begin position="96"/>
        <end position="119"/>
    </location>
</feature>
<accession>A0A5E4XEE7</accession>
<feature type="transmembrane region" description="Helical" evidence="6">
    <location>
        <begin position="56"/>
        <end position="75"/>
    </location>
</feature>
<keyword evidence="3 6" id="KW-1133">Transmembrane helix</keyword>
<protein>
    <submittedName>
        <fullName evidence="8">Fatty acid hydroxylase</fullName>
    </submittedName>
</protein>
<keyword evidence="2 6" id="KW-0812">Transmembrane</keyword>
<feature type="transmembrane region" description="Helical" evidence="6">
    <location>
        <begin position="139"/>
        <end position="165"/>
    </location>
</feature>
<dbReference type="GO" id="GO:0016491">
    <property type="term" value="F:oxidoreductase activity"/>
    <property type="evidence" value="ECO:0007669"/>
    <property type="project" value="InterPro"/>
</dbReference>
<dbReference type="AlphaFoldDB" id="A0A5E4XEE7"/>
<dbReference type="GO" id="GO:0016020">
    <property type="term" value="C:membrane"/>
    <property type="evidence" value="ECO:0007669"/>
    <property type="project" value="UniProtKB-SubCell"/>
</dbReference>
<evidence type="ECO:0000313" key="9">
    <source>
        <dbReference type="Proteomes" id="UP000382577"/>
    </source>
</evidence>
<evidence type="ECO:0000313" key="8">
    <source>
        <dbReference type="EMBL" id="VVE34653.1"/>
    </source>
</evidence>
<evidence type="ECO:0000256" key="6">
    <source>
        <dbReference type="SAM" id="Phobius"/>
    </source>
</evidence>
<organism evidence="8 9">
    <name type="scientific">Pandoraea fibrosis</name>
    <dbReference type="NCBI Taxonomy" id="1891094"/>
    <lineage>
        <taxon>Bacteria</taxon>
        <taxon>Pseudomonadati</taxon>
        <taxon>Pseudomonadota</taxon>
        <taxon>Betaproteobacteria</taxon>
        <taxon>Burkholderiales</taxon>
        <taxon>Burkholderiaceae</taxon>
        <taxon>Pandoraea</taxon>
    </lineage>
</organism>
<evidence type="ECO:0000259" key="7">
    <source>
        <dbReference type="Pfam" id="PF04116"/>
    </source>
</evidence>
<dbReference type="EMBL" id="CABPRW010000009">
    <property type="protein sequence ID" value="VVE34653.1"/>
    <property type="molecule type" value="Genomic_DNA"/>
</dbReference>
<dbReference type="InterPro" id="IPR050307">
    <property type="entry name" value="Sterol_Desaturase_Related"/>
</dbReference>
<gene>
    <name evidence="8" type="ORF">PFI31113_03793</name>
</gene>
<dbReference type="InterPro" id="IPR006694">
    <property type="entry name" value="Fatty_acid_hydroxylase"/>
</dbReference>
<feature type="transmembrane region" description="Helical" evidence="6">
    <location>
        <begin position="205"/>
        <end position="228"/>
    </location>
</feature>
<evidence type="ECO:0000256" key="3">
    <source>
        <dbReference type="ARBA" id="ARBA00022989"/>
    </source>
</evidence>
<dbReference type="Proteomes" id="UP000382577">
    <property type="component" value="Unassembled WGS sequence"/>
</dbReference>
<keyword evidence="4 6" id="KW-0472">Membrane</keyword>
<dbReference type="Pfam" id="PF04116">
    <property type="entry name" value="FA_hydroxylase"/>
    <property type="match status" value="1"/>
</dbReference>
<feature type="region of interest" description="Disordered" evidence="5">
    <location>
        <begin position="339"/>
        <end position="358"/>
    </location>
</feature>
<reference evidence="8 9" key="1">
    <citation type="submission" date="2019-08" db="EMBL/GenBank/DDBJ databases">
        <authorList>
            <person name="Peeters C."/>
        </authorList>
    </citation>
    <scope>NUCLEOTIDE SEQUENCE [LARGE SCALE GENOMIC DNA]</scope>
    <source>
        <strain evidence="8 9">LMG 31113</strain>
    </source>
</reference>
<evidence type="ECO:0000256" key="4">
    <source>
        <dbReference type="ARBA" id="ARBA00023136"/>
    </source>
</evidence>
<dbReference type="PANTHER" id="PTHR11863">
    <property type="entry name" value="STEROL DESATURASE"/>
    <property type="match status" value="1"/>
</dbReference>
<evidence type="ECO:0000256" key="2">
    <source>
        <dbReference type="ARBA" id="ARBA00022692"/>
    </source>
</evidence>
<evidence type="ECO:0000256" key="1">
    <source>
        <dbReference type="ARBA" id="ARBA00004370"/>
    </source>
</evidence>
<feature type="domain" description="Fatty acid hydroxylase" evidence="7">
    <location>
        <begin position="151"/>
        <end position="290"/>
    </location>
</feature>
<evidence type="ECO:0000256" key="5">
    <source>
        <dbReference type="SAM" id="MobiDB-lite"/>
    </source>
</evidence>
<proteinExistence type="predicted"/>
<name>A0A5E4XEE7_9BURK</name>
<dbReference type="GO" id="GO:0008610">
    <property type="term" value="P:lipid biosynthetic process"/>
    <property type="evidence" value="ECO:0007669"/>
    <property type="project" value="InterPro"/>
</dbReference>
<dbReference type="GO" id="GO:0005506">
    <property type="term" value="F:iron ion binding"/>
    <property type="evidence" value="ECO:0007669"/>
    <property type="project" value="InterPro"/>
</dbReference>
<sequence length="358" mass="40942">MIGRPPDARPRYMFDSLVDGFSTAFSAVQTEIYTRIVQPVLFATGLMSFADDAFDGVQLFLIGVLQIVLMLVLLRPLEALAPAERWRERRAVRVDVIYTLVHRLGLFNLVFFFAFRPVFDNLQSWLRLAGFVNLNVEDLWPPVTGNALASFLIYLLVLDFAGYWYHRWGHMFRWWWALHAVHHSQRQMSLWTDNRNHLLDDLIKSAFFAIIAILIGVSPVQFVLLIAVSEWLQSLQHANTRLRFGWLGERLLVSPAFHRRHHAIGVGHEGRHGGCNFGVLFPWWDMLLRTADFSHAGVATGIRDQLPPPAGRLADYGEGFWAQQWLGLRRLWASVLPRRPGVSDSASRTDGTDRTESA</sequence>
<comment type="subcellular location">
    <subcellularLocation>
        <location evidence="1">Membrane</location>
    </subcellularLocation>
</comment>